<name>A0AAN5CSB5_9BILA</name>
<dbReference type="EMBL" id="BTRK01000004">
    <property type="protein sequence ID" value="GMR49896.1"/>
    <property type="molecule type" value="Genomic_DNA"/>
</dbReference>
<organism evidence="1 2">
    <name type="scientific">Pristionchus mayeri</name>
    <dbReference type="NCBI Taxonomy" id="1317129"/>
    <lineage>
        <taxon>Eukaryota</taxon>
        <taxon>Metazoa</taxon>
        <taxon>Ecdysozoa</taxon>
        <taxon>Nematoda</taxon>
        <taxon>Chromadorea</taxon>
        <taxon>Rhabditida</taxon>
        <taxon>Rhabditina</taxon>
        <taxon>Diplogasteromorpha</taxon>
        <taxon>Diplogasteroidea</taxon>
        <taxon>Neodiplogasteridae</taxon>
        <taxon>Pristionchus</taxon>
    </lineage>
</organism>
<evidence type="ECO:0000313" key="2">
    <source>
        <dbReference type="Proteomes" id="UP001328107"/>
    </source>
</evidence>
<keyword evidence="2" id="KW-1185">Reference proteome</keyword>
<proteinExistence type="predicted"/>
<reference evidence="2" key="1">
    <citation type="submission" date="2022-10" db="EMBL/GenBank/DDBJ databases">
        <title>Genome assembly of Pristionchus species.</title>
        <authorList>
            <person name="Yoshida K."/>
            <person name="Sommer R.J."/>
        </authorList>
    </citation>
    <scope>NUCLEOTIDE SEQUENCE [LARGE SCALE GENOMIC DNA]</scope>
    <source>
        <strain evidence="2">RS5460</strain>
    </source>
</reference>
<dbReference type="AlphaFoldDB" id="A0AAN5CSB5"/>
<gene>
    <name evidence="1" type="ORF">PMAYCL1PPCAC_20091</name>
</gene>
<feature type="non-terminal residue" evidence="1">
    <location>
        <position position="1"/>
    </location>
</feature>
<dbReference type="Proteomes" id="UP001328107">
    <property type="component" value="Unassembled WGS sequence"/>
</dbReference>
<evidence type="ECO:0000313" key="1">
    <source>
        <dbReference type="EMBL" id="GMR49896.1"/>
    </source>
</evidence>
<protein>
    <submittedName>
        <fullName evidence="1">Uncharacterized protein</fullName>
    </submittedName>
</protein>
<accession>A0AAN5CSB5</accession>
<sequence>KAIEFFLTVFALHRESAEGVITADNLSDSEEQIVRNHFSNFMYNTEICFSGNSSSTSPSLFRELLSGMSVFRIEIVPVFVEFVD</sequence>
<comment type="caution">
    <text evidence="1">The sequence shown here is derived from an EMBL/GenBank/DDBJ whole genome shotgun (WGS) entry which is preliminary data.</text>
</comment>
<feature type="non-terminal residue" evidence="1">
    <location>
        <position position="84"/>
    </location>
</feature>